<sequence length="101" mass="11402">MVRYTPAFNTSAACICLSSLQHATEALNNKATDQERHRGPMELNIKIVVAAAFWILVHHGRHFHSRANHENRAEVAHTGGRHKIIDNETLDLIVMLLKQTL</sequence>
<keyword evidence="2" id="KW-1185">Reference proteome</keyword>
<reference evidence="1" key="1">
    <citation type="journal article" date="2021" name="Sci. Adv.">
        <title>The American lobster genome reveals insights on longevity, neural, and immune adaptations.</title>
        <authorList>
            <person name="Polinski J.M."/>
            <person name="Zimin A.V."/>
            <person name="Clark K.F."/>
            <person name="Kohn A.B."/>
            <person name="Sadowski N."/>
            <person name="Timp W."/>
            <person name="Ptitsyn A."/>
            <person name="Khanna P."/>
            <person name="Romanova D.Y."/>
            <person name="Williams P."/>
            <person name="Greenwood S.J."/>
            <person name="Moroz L.L."/>
            <person name="Walt D.R."/>
            <person name="Bodnar A.G."/>
        </authorList>
    </citation>
    <scope>NUCLEOTIDE SEQUENCE</scope>
    <source>
        <strain evidence="1">GMGI-L3</strain>
    </source>
</reference>
<gene>
    <name evidence="1" type="ORF">Hamer_G032065</name>
</gene>
<organism evidence="1 2">
    <name type="scientific">Homarus americanus</name>
    <name type="common">American lobster</name>
    <dbReference type="NCBI Taxonomy" id="6706"/>
    <lineage>
        <taxon>Eukaryota</taxon>
        <taxon>Metazoa</taxon>
        <taxon>Ecdysozoa</taxon>
        <taxon>Arthropoda</taxon>
        <taxon>Crustacea</taxon>
        <taxon>Multicrustacea</taxon>
        <taxon>Malacostraca</taxon>
        <taxon>Eumalacostraca</taxon>
        <taxon>Eucarida</taxon>
        <taxon>Decapoda</taxon>
        <taxon>Pleocyemata</taxon>
        <taxon>Astacidea</taxon>
        <taxon>Nephropoidea</taxon>
        <taxon>Nephropidae</taxon>
        <taxon>Homarus</taxon>
    </lineage>
</organism>
<name>A0A8J5MS90_HOMAM</name>
<proteinExistence type="predicted"/>
<dbReference type="Proteomes" id="UP000747542">
    <property type="component" value="Unassembled WGS sequence"/>
</dbReference>
<evidence type="ECO:0000313" key="1">
    <source>
        <dbReference type="EMBL" id="KAG7162245.1"/>
    </source>
</evidence>
<dbReference type="AlphaFoldDB" id="A0A8J5MS90"/>
<comment type="caution">
    <text evidence="1">The sequence shown here is derived from an EMBL/GenBank/DDBJ whole genome shotgun (WGS) entry which is preliminary data.</text>
</comment>
<dbReference type="EMBL" id="JAHLQT010027990">
    <property type="protein sequence ID" value="KAG7162245.1"/>
    <property type="molecule type" value="Genomic_DNA"/>
</dbReference>
<evidence type="ECO:0000313" key="2">
    <source>
        <dbReference type="Proteomes" id="UP000747542"/>
    </source>
</evidence>
<accession>A0A8J5MS90</accession>
<protein>
    <submittedName>
        <fullName evidence="1">Uncharacterized protein</fullName>
    </submittedName>
</protein>